<name>A0A4P9VXY4_9FUNG</name>
<evidence type="ECO:0000256" key="1">
    <source>
        <dbReference type="SAM" id="MobiDB-lite"/>
    </source>
</evidence>
<organism evidence="2 3">
    <name type="scientific">Blyttiomyces helicus</name>
    <dbReference type="NCBI Taxonomy" id="388810"/>
    <lineage>
        <taxon>Eukaryota</taxon>
        <taxon>Fungi</taxon>
        <taxon>Fungi incertae sedis</taxon>
        <taxon>Chytridiomycota</taxon>
        <taxon>Chytridiomycota incertae sedis</taxon>
        <taxon>Chytridiomycetes</taxon>
        <taxon>Chytridiomycetes incertae sedis</taxon>
        <taxon>Blyttiomyces</taxon>
    </lineage>
</organism>
<evidence type="ECO:0000313" key="2">
    <source>
        <dbReference type="EMBL" id="RKO84599.1"/>
    </source>
</evidence>
<dbReference type="EMBL" id="KZ999931">
    <property type="protein sequence ID" value="RKO84599.1"/>
    <property type="molecule type" value="Genomic_DNA"/>
</dbReference>
<feature type="region of interest" description="Disordered" evidence="1">
    <location>
        <begin position="111"/>
        <end position="130"/>
    </location>
</feature>
<dbReference type="AlphaFoldDB" id="A0A4P9VXY4"/>
<accession>A0A4P9VXY4</accession>
<evidence type="ECO:0000313" key="3">
    <source>
        <dbReference type="Proteomes" id="UP000269721"/>
    </source>
</evidence>
<feature type="region of interest" description="Disordered" evidence="1">
    <location>
        <begin position="50"/>
        <end position="91"/>
    </location>
</feature>
<protein>
    <submittedName>
        <fullName evidence="2">Uncharacterized protein</fullName>
    </submittedName>
</protein>
<proteinExistence type="predicted"/>
<feature type="compositionally biased region" description="Basic and acidic residues" evidence="1">
    <location>
        <begin position="51"/>
        <end position="61"/>
    </location>
</feature>
<sequence>MLPEVLPAAPHRFPHLVRARPPTKWDSYVDADRAACDVCSGRGSTALFGSAEKEERSDQPNHHSRKSRRIRKTKDAPPKRPNRQQSTPEILVSSKCLTLSEAYASVTAQQDLNHTQSPPPSASFASSRYPRSLMESGKSALSAPPKARGALIRPYCVDADADGAGNSGEWPSRNEFPHSSAGEPSFSLDLLEASSFPPIIAYRC</sequence>
<gene>
    <name evidence="2" type="ORF">BDK51DRAFT_37839</name>
</gene>
<dbReference type="Proteomes" id="UP000269721">
    <property type="component" value="Unassembled WGS sequence"/>
</dbReference>
<reference evidence="3" key="1">
    <citation type="journal article" date="2018" name="Nat. Microbiol.">
        <title>Leveraging single-cell genomics to expand the fungal tree of life.</title>
        <authorList>
            <person name="Ahrendt S.R."/>
            <person name="Quandt C.A."/>
            <person name="Ciobanu D."/>
            <person name="Clum A."/>
            <person name="Salamov A."/>
            <person name="Andreopoulos B."/>
            <person name="Cheng J.F."/>
            <person name="Woyke T."/>
            <person name="Pelin A."/>
            <person name="Henrissat B."/>
            <person name="Reynolds N.K."/>
            <person name="Benny G.L."/>
            <person name="Smith M.E."/>
            <person name="James T.Y."/>
            <person name="Grigoriev I.V."/>
        </authorList>
    </citation>
    <scope>NUCLEOTIDE SEQUENCE [LARGE SCALE GENOMIC DNA]</scope>
</reference>
<keyword evidence="3" id="KW-1185">Reference proteome</keyword>
<feature type="compositionally biased region" description="Basic residues" evidence="1">
    <location>
        <begin position="62"/>
        <end position="72"/>
    </location>
</feature>
<feature type="region of interest" description="Disordered" evidence="1">
    <location>
        <begin position="163"/>
        <end position="182"/>
    </location>
</feature>